<dbReference type="EMBL" id="SWJQ01000384">
    <property type="protein sequence ID" value="TRZ15090.1"/>
    <property type="molecule type" value="Genomic_DNA"/>
</dbReference>
<evidence type="ECO:0000256" key="1">
    <source>
        <dbReference type="SAM" id="MobiDB-lite"/>
    </source>
</evidence>
<reference evidence="2" key="1">
    <citation type="submission" date="2019-04" db="EMBL/GenBank/DDBJ databases">
        <title>Genome assembly of Zosterops borbonicus 15179.</title>
        <authorList>
            <person name="Leroy T."/>
            <person name="Anselmetti Y."/>
            <person name="Tilak M.-K."/>
            <person name="Nabholz B."/>
        </authorList>
    </citation>
    <scope>NUCLEOTIDE SEQUENCE</scope>
    <source>
        <strain evidence="2">HGM_15179</strain>
        <tissue evidence="2">Muscle</tissue>
    </source>
</reference>
<dbReference type="OrthoDB" id="2384430at2759"/>
<feature type="compositionally biased region" description="Acidic residues" evidence="1">
    <location>
        <begin position="305"/>
        <end position="321"/>
    </location>
</feature>
<feature type="region of interest" description="Disordered" evidence="1">
    <location>
        <begin position="134"/>
        <end position="237"/>
    </location>
</feature>
<dbReference type="AlphaFoldDB" id="A0A8K1GAL8"/>
<comment type="caution">
    <text evidence="2">The sequence shown here is derived from an EMBL/GenBank/DDBJ whole genome shotgun (WGS) entry which is preliminary data.</text>
</comment>
<sequence length="378" mass="41114">MERRGGASHETRGAEEAPPPLKETGVGVKLAAVITAGLLLLYILLCFEDFHFHVTHVYAHLGYPNAQHILGQRYLQAGGEVIDLTGDEVIDITGNEVIDLTGEDVIDLTGEDVIDLTGESSEPEVIIISDDESAVDREQNQQHSHVSSETENSADLLARDDEEEPRDVDSPWPAGPATPPSSEDEDSEQEWGPPHFFRSAENSTELPARDAEEEPRDNQGAQPAGPASPPTSDDEDSEQPFTLYWVFMDITFEVSLLKEKEGKKQLQAKLMDEQERRNVTPSSQEQVDGSGNGSGANDAPVADSDSAEEGSEEEDTQSSELCDVDDSLCQPCVAMSSAAGASLLPWRMLICAQPAEWSSAQNCTIQFIYECFGFSGEI</sequence>
<protein>
    <submittedName>
        <fullName evidence="2">Uncharacterized protein</fullName>
    </submittedName>
</protein>
<evidence type="ECO:0000313" key="2">
    <source>
        <dbReference type="EMBL" id="TRZ15090.1"/>
    </source>
</evidence>
<proteinExistence type="predicted"/>
<feature type="region of interest" description="Disordered" evidence="1">
    <location>
        <begin position="270"/>
        <end position="321"/>
    </location>
</feature>
<name>A0A8K1GAL8_9PASS</name>
<feature type="compositionally biased region" description="Polar residues" evidence="1">
    <location>
        <begin position="279"/>
        <end position="289"/>
    </location>
</feature>
<organism evidence="2 3">
    <name type="scientific">Zosterops borbonicus</name>
    <dbReference type="NCBI Taxonomy" id="364589"/>
    <lineage>
        <taxon>Eukaryota</taxon>
        <taxon>Metazoa</taxon>
        <taxon>Chordata</taxon>
        <taxon>Craniata</taxon>
        <taxon>Vertebrata</taxon>
        <taxon>Euteleostomi</taxon>
        <taxon>Archelosauria</taxon>
        <taxon>Archosauria</taxon>
        <taxon>Dinosauria</taxon>
        <taxon>Saurischia</taxon>
        <taxon>Theropoda</taxon>
        <taxon>Coelurosauria</taxon>
        <taxon>Aves</taxon>
        <taxon>Neognathae</taxon>
        <taxon>Neoaves</taxon>
        <taxon>Telluraves</taxon>
        <taxon>Australaves</taxon>
        <taxon>Passeriformes</taxon>
        <taxon>Sylvioidea</taxon>
        <taxon>Zosteropidae</taxon>
        <taxon>Zosterops</taxon>
    </lineage>
</organism>
<accession>A0A8K1GAL8</accession>
<evidence type="ECO:0000313" key="3">
    <source>
        <dbReference type="Proteomes" id="UP000796761"/>
    </source>
</evidence>
<keyword evidence="3" id="KW-1185">Reference proteome</keyword>
<dbReference type="Proteomes" id="UP000796761">
    <property type="component" value="Unassembled WGS sequence"/>
</dbReference>
<feature type="compositionally biased region" description="Polar residues" evidence="1">
    <location>
        <begin position="141"/>
        <end position="153"/>
    </location>
</feature>
<feature type="region of interest" description="Disordered" evidence="1">
    <location>
        <begin position="1"/>
        <end position="21"/>
    </location>
</feature>
<feature type="compositionally biased region" description="Basic and acidic residues" evidence="1">
    <location>
        <begin position="1"/>
        <end position="15"/>
    </location>
</feature>
<gene>
    <name evidence="2" type="ORF">HGM15179_012019</name>
</gene>